<protein>
    <submittedName>
        <fullName evidence="1">Uncharacterized protein</fullName>
    </submittedName>
</protein>
<reference evidence="1 2" key="1">
    <citation type="journal article" date="2020" name="Front. Microbiol.">
        <title>Single-cell genomics of novel Actinobacteria with the Wood-Ljungdahl pathway discovered in a serpentinizing system.</title>
        <authorList>
            <person name="Merino N."/>
            <person name="Kawai M."/>
            <person name="Boyd E.S."/>
            <person name="Colman D.R."/>
            <person name="McGlynn S.E."/>
            <person name="Nealson K.H."/>
            <person name="Kurokawa K."/>
            <person name="Hongoh Y."/>
        </authorList>
    </citation>
    <scope>NUCLEOTIDE SEQUENCE [LARGE SCALE GENOMIC DNA]</scope>
    <source>
        <strain evidence="1 2">S25</strain>
    </source>
</reference>
<gene>
    <name evidence="1" type="ORF">HKBW3S25_01669</name>
</gene>
<name>A0A6V8P0Y2_9ACTN</name>
<feature type="non-terminal residue" evidence="1">
    <location>
        <position position="32"/>
    </location>
</feature>
<dbReference type="EMBL" id="BLRX01000419">
    <property type="protein sequence ID" value="GFP26179.1"/>
    <property type="molecule type" value="Genomic_DNA"/>
</dbReference>
<dbReference type="AlphaFoldDB" id="A0A6V8P0Y2"/>
<dbReference type="Proteomes" id="UP000543224">
    <property type="component" value="Unassembled WGS sequence"/>
</dbReference>
<evidence type="ECO:0000313" key="1">
    <source>
        <dbReference type="EMBL" id="GFP26179.1"/>
    </source>
</evidence>
<evidence type="ECO:0000313" key="2">
    <source>
        <dbReference type="Proteomes" id="UP000543224"/>
    </source>
</evidence>
<sequence>MNKEFEECLEKRKITKFDRAKRLVSKEIGLAE</sequence>
<organism evidence="1 2">
    <name type="scientific">Candidatus Hakubella thermalkaliphila</name>
    <dbReference type="NCBI Taxonomy" id="2754717"/>
    <lineage>
        <taxon>Bacteria</taxon>
        <taxon>Bacillati</taxon>
        <taxon>Actinomycetota</taxon>
        <taxon>Actinomycetota incertae sedis</taxon>
        <taxon>Candidatus Hakubellales</taxon>
        <taxon>Candidatus Hakubellaceae</taxon>
        <taxon>Candidatus Hakubella</taxon>
    </lineage>
</organism>
<accession>A0A6V8P0Y2</accession>
<comment type="caution">
    <text evidence="1">The sequence shown here is derived from an EMBL/GenBank/DDBJ whole genome shotgun (WGS) entry which is preliminary data.</text>
</comment>
<proteinExistence type="predicted"/>